<feature type="transmembrane region" description="Helical" evidence="1">
    <location>
        <begin position="20"/>
        <end position="42"/>
    </location>
</feature>
<gene>
    <name evidence="2" type="ORF">GYM71_10105</name>
</gene>
<evidence type="ECO:0000313" key="2">
    <source>
        <dbReference type="EMBL" id="QYN53873.1"/>
    </source>
</evidence>
<evidence type="ECO:0000256" key="1">
    <source>
        <dbReference type="SAM" id="Phobius"/>
    </source>
</evidence>
<dbReference type="PANTHER" id="PTHR40076">
    <property type="entry name" value="MEMBRANE PROTEIN-RELATED"/>
    <property type="match status" value="1"/>
</dbReference>
<proteinExistence type="predicted"/>
<evidence type="ECO:0000313" key="3">
    <source>
        <dbReference type="Proteomes" id="UP000826550"/>
    </source>
</evidence>
<dbReference type="PROSITE" id="PS51257">
    <property type="entry name" value="PROKAR_LIPOPROTEIN"/>
    <property type="match status" value="1"/>
</dbReference>
<reference evidence="2 3" key="1">
    <citation type="submission" date="2020-01" db="EMBL/GenBank/DDBJ databases">
        <title>Vast differences in strain-level diversity in the gut microbiota of two closely related honey bee species.</title>
        <authorList>
            <person name="Ellegaard K.M."/>
            <person name="Suenami S."/>
            <person name="Miyazaki R."/>
            <person name="Engel P."/>
        </authorList>
    </citation>
    <scope>NUCLEOTIDE SEQUENCE [LARGE SCALE GENOMIC DNA]</scope>
    <source>
        <strain evidence="2 3">ESL0416</strain>
    </source>
</reference>
<dbReference type="PANTHER" id="PTHR40076:SF1">
    <property type="entry name" value="MEMBRANE PROTEIN"/>
    <property type="match status" value="1"/>
</dbReference>
<dbReference type="InterPro" id="IPR010380">
    <property type="entry name" value="DUF975"/>
</dbReference>
<organism evidence="2 3">
    <name type="scientific">Lactobacillus panisapium</name>
    <dbReference type="NCBI Taxonomy" id="2012495"/>
    <lineage>
        <taxon>Bacteria</taxon>
        <taxon>Bacillati</taxon>
        <taxon>Bacillota</taxon>
        <taxon>Bacilli</taxon>
        <taxon>Lactobacillales</taxon>
        <taxon>Lactobacillaceae</taxon>
        <taxon>Lactobacillus</taxon>
    </lineage>
</organism>
<keyword evidence="1" id="KW-0472">Membrane</keyword>
<keyword evidence="3" id="KW-1185">Reference proteome</keyword>
<name>A0ABX8W8P4_9LACO</name>
<accession>A0ABX8W8P4</accession>
<feature type="transmembrane region" description="Helical" evidence="1">
    <location>
        <begin position="195"/>
        <end position="216"/>
    </location>
</feature>
<sequence length="235" mass="26525">MNMTRAELKAEAKSQLHGNWIWAACVSLVLVIIIATLFGPSINTILKTLNDMNEVMGSSHPESVFNPAIWAGSILSNSGSEFLSGFFMLSMAITFLAFTEGRKFNFWRSIFSVFTDNRFVPELLNYILSYIFQILWTCLLIIPGFIKSYSYALTPYIVSDLVASGHEVHATTGITESRRLMNGHKWELFVLDLSFIGWTILAGLTLGIGLIWLIPYKQTTKANFYRNLAGNQFRQ</sequence>
<dbReference type="EMBL" id="CP048268">
    <property type="protein sequence ID" value="QYN53873.1"/>
    <property type="molecule type" value="Genomic_DNA"/>
</dbReference>
<dbReference type="Proteomes" id="UP000826550">
    <property type="component" value="Chromosome"/>
</dbReference>
<keyword evidence="1" id="KW-1133">Transmembrane helix</keyword>
<keyword evidence="1" id="KW-0812">Transmembrane</keyword>
<feature type="transmembrane region" description="Helical" evidence="1">
    <location>
        <begin position="123"/>
        <end position="146"/>
    </location>
</feature>
<dbReference type="Pfam" id="PF06161">
    <property type="entry name" value="DUF975"/>
    <property type="match status" value="1"/>
</dbReference>
<protein>
    <submittedName>
        <fullName evidence="2">DUF975 family protein</fullName>
    </submittedName>
</protein>
<feature type="transmembrane region" description="Helical" evidence="1">
    <location>
        <begin position="82"/>
        <end position="102"/>
    </location>
</feature>